<dbReference type="GO" id="GO:0016791">
    <property type="term" value="F:phosphatase activity"/>
    <property type="evidence" value="ECO:0007669"/>
    <property type="project" value="TreeGrafter"/>
</dbReference>
<dbReference type="CDD" id="cd07067">
    <property type="entry name" value="HP_PGM_like"/>
    <property type="match status" value="1"/>
</dbReference>
<dbReference type="GO" id="GO:0005737">
    <property type="term" value="C:cytoplasm"/>
    <property type="evidence" value="ECO:0007669"/>
    <property type="project" value="TreeGrafter"/>
</dbReference>
<dbReference type="InterPro" id="IPR013078">
    <property type="entry name" value="His_Pase_superF_clade-1"/>
</dbReference>
<evidence type="ECO:0000256" key="2">
    <source>
        <dbReference type="ARBA" id="ARBA00023235"/>
    </source>
</evidence>
<organism evidence="3">
    <name type="scientific">marine metagenome</name>
    <dbReference type="NCBI Taxonomy" id="408172"/>
    <lineage>
        <taxon>unclassified sequences</taxon>
        <taxon>metagenomes</taxon>
        <taxon>ecological metagenomes</taxon>
    </lineage>
</organism>
<protein>
    <recommendedName>
        <fullName evidence="4">Phosphoglycerate mutase (2,3-diphosphoglycerate-dependent)</fullName>
    </recommendedName>
</protein>
<dbReference type="SUPFAM" id="SSF53254">
    <property type="entry name" value="Phosphoglycerate mutase-like"/>
    <property type="match status" value="1"/>
</dbReference>
<dbReference type="PANTHER" id="PTHR48100">
    <property type="entry name" value="BROAD-SPECIFICITY PHOSPHATASE YOR283W-RELATED"/>
    <property type="match status" value="1"/>
</dbReference>
<keyword evidence="2" id="KW-0413">Isomerase</keyword>
<dbReference type="SMART" id="SM00855">
    <property type="entry name" value="PGAM"/>
    <property type="match status" value="1"/>
</dbReference>
<evidence type="ECO:0000256" key="1">
    <source>
        <dbReference type="ARBA" id="ARBA00023152"/>
    </source>
</evidence>
<dbReference type="InterPro" id="IPR001345">
    <property type="entry name" value="PG/BPGM_mutase_AS"/>
</dbReference>
<dbReference type="Pfam" id="PF00300">
    <property type="entry name" value="His_Phos_1"/>
    <property type="match status" value="1"/>
</dbReference>
<dbReference type="Gene3D" id="3.40.50.1240">
    <property type="entry name" value="Phosphoglycerate mutase-like"/>
    <property type="match status" value="1"/>
</dbReference>
<sequence>MTTLILVRHGESEWNRAGRIQGQVNSPLTDLGINQAKATRDYLSGILLNQQLEIYTSPLDRALQTAEIIAQGIDYPSRKIIIEERLNDFNLGEISGTFGWDKVAEIFPEQAQLRLQDPMRFHPSGGESGAEFEARLRSLLEDLMDDGTLKLMVSHGIVNKFIRGILKNLSGKEMVELGESQNTIYRLEQGEETEIKIPPTIREKN</sequence>
<gene>
    <name evidence="3" type="ORF">METZ01_LOCUS71118</name>
</gene>
<reference evidence="3" key="1">
    <citation type="submission" date="2018-05" db="EMBL/GenBank/DDBJ databases">
        <authorList>
            <person name="Lanie J.A."/>
            <person name="Ng W.-L."/>
            <person name="Kazmierczak K.M."/>
            <person name="Andrzejewski T.M."/>
            <person name="Davidsen T.M."/>
            <person name="Wayne K.J."/>
            <person name="Tettelin H."/>
            <person name="Glass J.I."/>
            <person name="Rusch D."/>
            <person name="Podicherti R."/>
            <person name="Tsui H.-C.T."/>
            <person name="Winkler M.E."/>
        </authorList>
    </citation>
    <scope>NUCLEOTIDE SEQUENCE</scope>
</reference>
<name>A0A381TR45_9ZZZZ</name>
<keyword evidence="1" id="KW-0324">Glycolysis</keyword>
<dbReference type="EMBL" id="UINC01004986">
    <property type="protein sequence ID" value="SVA18264.1"/>
    <property type="molecule type" value="Genomic_DNA"/>
</dbReference>
<evidence type="ECO:0000313" key="3">
    <source>
        <dbReference type="EMBL" id="SVA18264.1"/>
    </source>
</evidence>
<dbReference type="InterPro" id="IPR029033">
    <property type="entry name" value="His_PPase_superfam"/>
</dbReference>
<proteinExistence type="predicted"/>
<evidence type="ECO:0008006" key="4">
    <source>
        <dbReference type="Google" id="ProtNLM"/>
    </source>
</evidence>
<dbReference type="AlphaFoldDB" id="A0A381TR45"/>
<dbReference type="PROSITE" id="PS00175">
    <property type="entry name" value="PG_MUTASE"/>
    <property type="match status" value="1"/>
</dbReference>
<dbReference type="PIRSF" id="PIRSF000709">
    <property type="entry name" value="6PFK_2-Ptase"/>
    <property type="match status" value="1"/>
</dbReference>
<accession>A0A381TR45</accession>
<dbReference type="InterPro" id="IPR050275">
    <property type="entry name" value="PGM_Phosphatase"/>
</dbReference>
<dbReference type="PANTHER" id="PTHR48100:SF1">
    <property type="entry name" value="HISTIDINE PHOSPHATASE FAMILY PROTEIN-RELATED"/>
    <property type="match status" value="1"/>
</dbReference>